<dbReference type="Proteomes" id="UP001168877">
    <property type="component" value="Unassembled WGS sequence"/>
</dbReference>
<dbReference type="EMBL" id="JAUESC010000387">
    <property type="protein sequence ID" value="KAK0573731.1"/>
    <property type="molecule type" value="Genomic_DNA"/>
</dbReference>
<keyword evidence="2" id="KW-1185">Reference proteome</keyword>
<reference evidence="1" key="1">
    <citation type="journal article" date="2022" name="Plant J.">
        <title>Strategies of tolerance reflected in two North American maple genomes.</title>
        <authorList>
            <person name="McEvoy S.L."/>
            <person name="Sezen U.U."/>
            <person name="Trouern-Trend A."/>
            <person name="McMahon S.M."/>
            <person name="Schaberg P.G."/>
            <person name="Yang J."/>
            <person name="Wegrzyn J.L."/>
            <person name="Swenson N.G."/>
        </authorList>
    </citation>
    <scope>NUCLEOTIDE SEQUENCE</scope>
    <source>
        <strain evidence="1">NS2018</strain>
    </source>
</reference>
<gene>
    <name evidence="1" type="ORF">LWI29_012642</name>
</gene>
<reference evidence="1" key="2">
    <citation type="submission" date="2023-06" db="EMBL/GenBank/DDBJ databases">
        <authorList>
            <person name="Swenson N.G."/>
            <person name="Wegrzyn J.L."/>
            <person name="Mcevoy S.L."/>
        </authorList>
    </citation>
    <scope>NUCLEOTIDE SEQUENCE</scope>
    <source>
        <strain evidence="1">NS2018</strain>
        <tissue evidence="1">Leaf</tissue>
    </source>
</reference>
<comment type="caution">
    <text evidence="1">The sequence shown here is derived from an EMBL/GenBank/DDBJ whole genome shotgun (WGS) entry which is preliminary data.</text>
</comment>
<accession>A0AA39VB69</accession>
<proteinExistence type="predicted"/>
<sequence length="241" mass="27472">MPEQLSAQNVTRPLATLSSFFGGEGSTRPAPVEMTVSLMLDPDRLDPSVALHWAITGELTFGPVEDFEAFDVENVFDQGQRSLHFLIMLLRRCDSAVRDRHKLTMQVNRLVEEKSKLLADNAKLLASHGRALATEKKKKNEESACRVAALEKQRDFLEFCLKNYTSDFELAKTEISVRAIDLFKHSPTFEPFTHREFMRGVNTCKDLVQTLDYPVVTDQIDESLRLNLQEAEENLKKQLTR</sequence>
<organism evidence="1 2">
    <name type="scientific">Acer saccharum</name>
    <name type="common">Sugar maple</name>
    <dbReference type="NCBI Taxonomy" id="4024"/>
    <lineage>
        <taxon>Eukaryota</taxon>
        <taxon>Viridiplantae</taxon>
        <taxon>Streptophyta</taxon>
        <taxon>Embryophyta</taxon>
        <taxon>Tracheophyta</taxon>
        <taxon>Spermatophyta</taxon>
        <taxon>Magnoliopsida</taxon>
        <taxon>eudicotyledons</taxon>
        <taxon>Gunneridae</taxon>
        <taxon>Pentapetalae</taxon>
        <taxon>rosids</taxon>
        <taxon>malvids</taxon>
        <taxon>Sapindales</taxon>
        <taxon>Sapindaceae</taxon>
        <taxon>Hippocastanoideae</taxon>
        <taxon>Acereae</taxon>
        <taxon>Acer</taxon>
    </lineage>
</organism>
<evidence type="ECO:0000313" key="1">
    <source>
        <dbReference type="EMBL" id="KAK0573731.1"/>
    </source>
</evidence>
<dbReference type="AlphaFoldDB" id="A0AA39VB69"/>
<evidence type="ECO:0000313" key="2">
    <source>
        <dbReference type="Proteomes" id="UP001168877"/>
    </source>
</evidence>
<protein>
    <submittedName>
        <fullName evidence="1">Uncharacterized protein</fullName>
    </submittedName>
</protein>
<name>A0AA39VB69_ACESA</name>